<feature type="transmembrane region" description="Helical" evidence="6">
    <location>
        <begin position="21"/>
        <end position="40"/>
    </location>
</feature>
<evidence type="ECO:0000313" key="7">
    <source>
        <dbReference type="EMBL" id="SDW66466.1"/>
    </source>
</evidence>
<evidence type="ECO:0000256" key="5">
    <source>
        <dbReference type="ARBA" id="ARBA00023136"/>
    </source>
</evidence>
<keyword evidence="2" id="KW-1003">Cell membrane</keyword>
<evidence type="ECO:0000256" key="2">
    <source>
        <dbReference type="ARBA" id="ARBA00022475"/>
    </source>
</evidence>
<dbReference type="CDD" id="cd13124">
    <property type="entry name" value="MATE_SpoVB_like"/>
    <property type="match status" value="1"/>
</dbReference>
<evidence type="ECO:0000256" key="3">
    <source>
        <dbReference type="ARBA" id="ARBA00022692"/>
    </source>
</evidence>
<name>A0A1H2VDT1_ACIFE</name>
<organism evidence="7 8">
    <name type="scientific">Acidaminococcus fermentans</name>
    <dbReference type="NCBI Taxonomy" id="905"/>
    <lineage>
        <taxon>Bacteria</taxon>
        <taxon>Bacillati</taxon>
        <taxon>Bacillota</taxon>
        <taxon>Negativicutes</taxon>
        <taxon>Acidaminococcales</taxon>
        <taxon>Acidaminococcaceae</taxon>
        <taxon>Acidaminococcus</taxon>
    </lineage>
</organism>
<evidence type="ECO:0000313" key="8">
    <source>
        <dbReference type="Proteomes" id="UP000182379"/>
    </source>
</evidence>
<dbReference type="PANTHER" id="PTHR30250:SF21">
    <property type="entry name" value="LIPID II FLIPPASE MURJ"/>
    <property type="match status" value="1"/>
</dbReference>
<keyword evidence="5 6" id="KW-0472">Membrane</keyword>
<dbReference type="AlphaFoldDB" id="A0A1H2VDT1"/>
<dbReference type="EMBL" id="FNOP01000004">
    <property type="protein sequence ID" value="SDW66466.1"/>
    <property type="molecule type" value="Genomic_DNA"/>
</dbReference>
<dbReference type="InterPro" id="IPR024923">
    <property type="entry name" value="PG_synth_SpoVB"/>
</dbReference>
<feature type="transmembrane region" description="Helical" evidence="6">
    <location>
        <begin position="197"/>
        <end position="218"/>
    </location>
</feature>
<sequence>MEQQGQTPGNSKTKKFLKGTLILTISSIVVKVIGALNWVILSRVMGGEGIGLYQMGFPIYLMAITVSSAGIPVAISIITAEKVAKEDYTGAQRVFRVSLRMLFCTGLFFSLCLLGMAHWLVTSGIIPDPRAYYSIIALAPAVFFVTFLSSFRGYFQGWQIMTPTACSEITEQLVRVVTMIAFSYLLMPYGLTYAAAGASMGAGAGALCGLLLLQVFYFRLKHKFFPKGEQKVPEREQEPAGKIIKRLIALALPVSMSSLMLPIVSNLDMMIVPRRLMVGGWSMSEATTLFGYLTGMAVPLINMSTILTAALSISLVPAISESRVLEDTEGIREKVATAFSVAAVITIPCSIGLHVLGGRVAALIYNAPKAGPSIETMSWAIFLLGLHQVSTGILQGLGKTKIPVFNMILAAASKVLLNWNLTPTLGIVGSSWATVADIGIAAVLNLFFIKKYTGFSLELKQLGKTALAAVAMGAAVKGFLALVPGWGAWSILGGMAVAVPVYGILLLGLKTMPEEELYQIPFLGRRMVVLGKKLKLL</sequence>
<feature type="transmembrane region" description="Helical" evidence="6">
    <location>
        <begin position="101"/>
        <end position="120"/>
    </location>
</feature>
<feature type="transmembrane region" description="Helical" evidence="6">
    <location>
        <begin position="289"/>
        <end position="315"/>
    </location>
</feature>
<evidence type="ECO:0000256" key="4">
    <source>
        <dbReference type="ARBA" id="ARBA00022989"/>
    </source>
</evidence>
<evidence type="ECO:0000256" key="6">
    <source>
        <dbReference type="SAM" id="Phobius"/>
    </source>
</evidence>
<comment type="caution">
    <text evidence="7">The sequence shown here is derived from an EMBL/GenBank/DDBJ whole genome shotgun (WGS) entry which is preliminary data.</text>
</comment>
<dbReference type="Proteomes" id="UP000182379">
    <property type="component" value="Unassembled WGS sequence"/>
</dbReference>
<dbReference type="GeneID" id="78333919"/>
<comment type="subcellular location">
    <subcellularLocation>
        <location evidence="1">Cell membrane</location>
        <topology evidence="1">Multi-pass membrane protein</topology>
    </subcellularLocation>
</comment>
<dbReference type="GO" id="GO:0005886">
    <property type="term" value="C:plasma membrane"/>
    <property type="evidence" value="ECO:0007669"/>
    <property type="project" value="UniProtKB-SubCell"/>
</dbReference>
<accession>A0A1H2VDT1</accession>
<feature type="transmembrane region" description="Helical" evidence="6">
    <location>
        <begin position="427"/>
        <end position="449"/>
    </location>
</feature>
<keyword evidence="4 6" id="KW-1133">Transmembrane helix</keyword>
<dbReference type="InterPro" id="IPR050833">
    <property type="entry name" value="Poly_Biosynth_Transport"/>
</dbReference>
<feature type="transmembrane region" description="Helical" evidence="6">
    <location>
        <begin position="335"/>
        <end position="357"/>
    </location>
</feature>
<proteinExistence type="predicted"/>
<dbReference type="RefSeq" id="WP_012937568.1">
    <property type="nucleotide sequence ID" value="NZ_CAUFNG010000003.1"/>
</dbReference>
<feature type="transmembrane region" description="Helical" evidence="6">
    <location>
        <begin position="486"/>
        <end position="509"/>
    </location>
</feature>
<feature type="transmembrane region" description="Helical" evidence="6">
    <location>
        <begin position="172"/>
        <end position="191"/>
    </location>
</feature>
<keyword evidence="3 6" id="KW-0812">Transmembrane</keyword>
<feature type="transmembrane region" description="Helical" evidence="6">
    <location>
        <begin position="461"/>
        <end position="480"/>
    </location>
</feature>
<feature type="transmembrane region" description="Helical" evidence="6">
    <location>
        <begin position="132"/>
        <end position="151"/>
    </location>
</feature>
<gene>
    <name evidence="7" type="ORF">SAMN05216495_10411</name>
</gene>
<evidence type="ECO:0000256" key="1">
    <source>
        <dbReference type="ARBA" id="ARBA00004651"/>
    </source>
</evidence>
<protein>
    <submittedName>
        <fullName evidence="7">Stage V sporulation protein B</fullName>
    </submittedName>
</protein>
<dbReference type="PANTHER" id="PTHR30250">
    <property type="entry name" value="PST FAMILY PREDICTED COLANIC ACID TRANSPORTER"/>
    <property type="match status" value="1"/>
</dbReference>
<reference evidence="7 8" key="1">
    <citation type="submission" date="2016-10" db="EMBL/GenBank/DDBJ databases">
        <authorList>
            <person name="Varghese N."/>
            <person name="Submissions S."/>
        </authorList>
    </citation>
    <scope>NUCLEOTIDE SEQUENCE [LARGE SCALE GENOMIC DNA]</scope>
    <source>
        <strain evidence="7 8">WCC6</strain>
    </source>
</reference>
<dbReference type="OMA" id="TFHPMIA"/>
<feature type="transmembrane region" description="Helical" evidence="6">
    <location>
        <begin position="247"/>
        <end position="269"/>
    </location>
</feature>
<feature type="transmembrane region" description="Helical" evidence="6">
    <location>
        <begin position="60"/>
        <end position="80"/>
    </location>
</feature>
<dbReference type="Pfam" id="PF01943">
    <property type="entry name" value="Polysacc_synt"/>
    <property type="match status" value="1"/>
</dbReference>
<dbReference type="InterPro" id="IPR002797">
    <property type="entry name" value="Polysacc_synth"/>
</dbReference>
<dbReference type="PIRSF" id="PIRSF038958">
    <property type="entry name" value="PG_synth_SpoVB"/>
    <property type="match status" value="1"/>
</dbReference>